<comment type="subunit">
    <text evidence="9">Homodimer.</text>
</comment>
<evidence type="ECO:0000256" key="1">
    <source>
        <dbReference type="ARBA" id="ARBA00022490"/>
    </source>
</evidence>
<dbReference type="Gene3D" id="2.60.260.20">
    <property type="entry name" value="Urease metallochaperone UreE, N-terminal domain"/>
    <property type="match status" value="2"/>
</dbReference>
<keyword evidence="8 9" id="KW-0143">Chaperone</keyword>
<comment type="caution">
    <text evidence="13">The sequence shown here is derived from an EMBL/GenBank/DDBJ whole genome shotgun (WGS) entry which is preliminary data.</text>
</comment>
<feature type="binding site" evidence="9">
    <location>
        <position position="154"/>
    </location>
    <ligand>
        <name>Zn(2+)</name>
        <dbReference type="ChEBI" id="CHEBI:29105"/>
        <label>1</label>
    </ligand>
</feature>
<feature type="binding site" evidence="9">
    <location>
        <position position="151"/>
    </location>
    <ligand>
        <name>Zn(2+)</name>
        <dbReference type="ChEBI" id="CHEBI:29105"/>
        <label>1</label>
    </ligand>
</feature>
<dbReference type="InterPro" id="IPR012724">
    <property type="entry name" value="DnaJ"/>
</dbReference>
<name>A0ABT1SJZ3_9FIRM</name>
<comment type="cofactor">
    <cofactor evidence="9">
        <name>Zn(2+)</name>
        <dbReference type="ChEBI" id="CHEBI:29105"/>
    </cofactor>
    <text evidence="9">Binds 2 Zn(2+) ions per monomer.</text>
</comment>
<dbReference type="InterPro" id="IPR001623">
    <property type="entry name" value="DnaJ_domain"/>
</dbReference>
<dbReference type="CDD" id="cd10747">
    <property type="entry name" value="DnaJ_C"/>
    <property type="match status" value="1"/>
</dbReference>
<dbReference type="NCBIfam" id="NF008035">
    <property type="entry name" value="PRK10767.1"/>
    <property type="match status" value="1"/>
</dbReference>
<dbReference type="InterPro" id="IPR008971">
    <property type="entry name" value="HSP40/DnaJ_pept-bd"/>
</dbReference>
<keyword evidence="5 9" id="KW-0863">Zinc-finger</keyword>
<protein>
    <recommendedName>
        <fullName evidence="9">Chaperone protein DnaJ</fullName>
    </recommendedName>
</protein>
<feature type="zinc finger region" description="CR-type" evidence="10">
    <location>
        <begin position="138"/>
        <end position="220"/>
    </location>
</feature>
<evidence type="ECO:0000256" key="10">
    <source>
        <dbReference type="PROSITE-ProRule" id="PRU00546"/>
    </source>
</evidence>
<evidence type="ECO:0000256" key="4">
    <source>
        <dbReference type="ARBA" id="ARBA00022737"/>
    </source>
</evidence>
<dbReference type="Gene3D" id="1.10.287.110">
    <property type="entry name" value="DnaJ domain"/>
    <property type="match status" value="1"/>
</dbReference>
<keyword evidence="1 9" id="KW-0963">Cytoplasm</keyword>
<dbReference type="SMART" id="SM00271">
    <property type="entry name" value="DnaJ"/>
    <property type="match status" value="1"/>
</dbReference>
<dbReference type="Proteomes" id="UP001524435">
    <property type="component" value="Unassembled WGS sequence"/>
</dbReference>
<dbReference type="Gene3D" id="6.20.20.10">
    <property type="match status" value="2"/>
</dbReference>
<evidence type="ECO:0000256" key="6">
    <source>
        <dbReference type="ARBA" id="ARBA00022833"/>
    </source>
</evidence>
<dbReference type="HAMAP" id="MF_01152">
    <property type="entry name" value="DnaJ"/>
    <property type="match status" value="1"/>
</dbReference>
<dbReference type="CDD" id="cd10719">
    <property type="entry name" value="DnaJ_zf"/>
    <property type="match status" value="1"/>
</dbReference>
<evidence type="ECO:0000256" key="7">
    <source>
        <dbReference type="ARBA" id="ARBA00023016"/>
    </source>
</evidence>
<evidence type="ECO:0000313" key="14">
    <source>
        <dbReference type="Proteomes" id="UP001524435"/>
    </source>
</evidence>
<evidence type="ECO:0000256" key="5">
    <source>
        <dbReference type="ARBA" id="ARBA00022771"/>
    </source>
</evidence>
<evidence type="ECO:0000256" key="2">
    <source>
        <dbReference type="ARBA" id="ARBA00022705"/>
    </source>
</evidence>
<comment type="similarity">
    <text evidence="9">Belongs to the DnaJ family.</text>
</comment>
<dbReference type="PRINTS" id="PR00625">
    <property type="entry name" value="JDOMAIN"/>
</dbReference>
<dbReference type="Pfam" id="PF00684">
    <property type="entry name" value="DnaJ_CXXCXGXG"/>
    <property type="match status" value="1"/>
</dbReference>
<evidence type="ECO:0000259" key="11">
    <source>
        <dbReference type="PROSITE" id="PS50076"/>
    </source>
</evidence>
<feature type="binding site" evidence="9">
    <location>
        <position position="168"/>
    </location>
    <ligand>
        <name>Zn(2+)</name>
        <dbReference type="ChEBI" id="CHEBI:29105"/>
        <label>2</label>
    </ligand>
</feature>
<keyword evidence="3 9" id="KW-0479">Metal-binding</keyword>
<dbReference type="InterPro" id="IPR001305">
    <property type="entry name" value="HSP_DnaJ_Cys-rich_dom"/>
</dbReference>
<feature type="binding site" evidence="9">
    <location>
        <position position="171"/>
    </location>
    <ligand>
        <name>Zn(2+)</name>
        <dbReference type="ChEBI" id="CHEBI:29105"/>
        <label>2</label>
    </ligand>
</feature>
<keyword evidence="4 9" id="KW-0677">Repeat</keyword>
<dbReference type="Pfam" id="PF01556">
    <property type="entry name" value="DnaJ_C"/>
    <property type="match status" value="1"/>
</dbReference>
<evidence type="ECO:0000256" key="3">
    <source>
        <dbReference type="ARBA" id="ARBA00022723"/>
    </source>
</evidence>
<evidence type="ECO:0000256" key="9">
    <source>
        <dbReference type="HAMAP-Rule" id="MF_01152"/>
    </source>
</evidence>
<feature type="binding site" evidence="9">
    <location>
        <position position="211"/>
    </location>
    <ligand>
        <name>Zn(2+)</name>
        <dbReference type="ChEBI" id="CHEBI:29105"/>
        <label>1</label>
    </ligand>
</feature>
<dbReference type="SUPFAM" id="SSF46565">
    <property type="entry name" value="Chaperone J-domain"/>
    <property type="match status" value="1"/>
</dbReference>
<dbReference type="InterPro" id="IPR036869">
    <property type="entry name" value="J_dom_sf"/>
</dbReference>
<keyword evidence="14" id="KW-1185">Reference proteome</keyword>
<dbReference type="EMBL" id="JANGCH010000004">
    <property type="protein sequence ID" value="MCQ5121546.1"/>
    <property type="molecule type" value="Genomic_DNA"/>
</dbReference>
<dbReference type="GO" id="GO:0016491">
    <property type="term" value="F:oxidoreductase activity"/>
    <property type="evidence" value="ECO:0007669"/>
    <property type="project" value="UniProtKB-KW"/>
</dbReference>
<comment type="function">
    <text evidence="9">Participates actively in the response to hyperosmotic and heat shock by preventing the aggregation of stress-denatured proteins and by disaggregating proteins, also in an autonomous, DnaK-independent fashion. Unfolded proteins bind initially to DnaJ; upon interaction with the DnaJ-bound protein, DnaK hydrolyzes its bound ATP, resulting in the formation of a stable complex. GrpE releases ADP from DnaK; ATP binding to DnaK triggers the release of the substrate protein, thus completing the reaction cycle. Several rounds of ATP-dependent interactions between DnaJ, DnaK and GrpE are required for fully efficient folding. Also involved, together with DnaK and GrpE, in the DNA replication of plasmids through activation of initiation proteins.</text>
</comment>
<dbReference type="PROSITE" id="PS00636">
    <property type="entry name" value="DNAJ_1"/>
    <property type="match status" value="1"/>
</dbReference>
<evidence type="ECO:0000256" key="8">
    <source>
        <dbReference type="ARBA" id="ARBA00023186"/>
    </source>
</evidence>
<proteinExistence type="inferred from homology"/>
<keyword evidence="13" id="KW-0560">Oxidoreductase</keyword>
<comment type="subcellular location">
    <subcellularLocation>
        <location evidence="9">Cytoplasm</location>
    </subcellularLocation>
</comment>
<reference evidence="13 14" key="1">
    <citation type="submission" date="2022-06" db="EMBL/GenBank/DDBJ databases">
        <title>Isolation of gut microbiota from human fecal samples.</title>
        <authorList>
            <person name="Pamer E.G."/>
            <person name="Barat B."/>
            <person name="Waligurski E."/>
            <person name="Medina S."/>
            <person name="Paddock L."/>
            <person name="Mostad J."/>
        </authorList>
    </citation>
    <scope>NUCLEOTIDE SEQUENCE [LARGE SCALE GENOMIC DNA]</scope>
    <source>
        <strain evidence="13 14">DFI.6.1</strain>
    </source>
</reference>
<dbReference type="PANTHER" id="PTHR43096">
    <property type="entry name" value="DNAJ HOMOLOG 1, MITOCHONDRIAL-RELATED"/>
    <property type="match status" value="1"/>
</dbReference>
<dbReference type="NCBIfam" id="TIGR02349">
    <property type="entry name" value="DnaJ_bact"/>
    <property type="match status" value="1"/>
</dbReference>
<dbReference type="SUPFAM" id="SSF57938">
    <property type="entry name" value="DnaJ/Hsp40 cysteine-rich domain"/>
    <property type="match status" value="1"/>
</dbReference>
<dbReference type="CDD" id="cd06257">
    <property type="entry name" value="DnaJ"/>
    <property type="match status" value="1"/>
</dbReference>
<evidence type="ECO:0000313" key="13">
    <source>
        <dbReference type="EMBL" id="MCQ5121546.1"/>
    </source>
</evidence>
<accession>A0ABT1SJZ3</accession>
<feature type="domain" description="CR-type" evidence="12">
    <location>
        <begin position="138"/>
        <end position="220"/>
    </location>
</feature>
<feature type="binding site" evidence="9">
    <location>
        <position position="194"/>
    </location>
    <ligand>
        <name>Zn(2+)</name>
        <dbReference type="ChEBI" id="CHEBI:29105"/>
        <label>2</label>
    </ligand>
</feature>
<feature type="binding site" evidence="9">
    <location>
        <position position="197"/>
    </location>
    <ligand>
        <name>Zn(2+)</name>
        <dbReference type="ChEBI" id="CHEBI:29105"/>
        <label>2</label>
    </ligand>
</feature>
<dbReference type="RefSeq" id="WP_102266366.1">
    <property type="nucleotide sequence ID" value="NZ_CANTYB010000020.1"/>
</dbReference>
<dbReference type="SUPFAM" id="SSF49493">
    <property type="entry name" value="HSP40/DnaJ peptide-binding domain"/>
    <property type="match status" value="2"/>
</dbReference>
<feature type="repeat" description="CXXCXGXG motif" evidence="9">
    <location>
        <begin position="194"/>
        <end position="201"/>
    </location>
</feature>
<dbReference type="Pfam" id="PF00226">
    <property type="entry name" value="DnaJ"/>
    <property type="match status" value="1"/>
</dbReference>
<feature type="repeat" description="CXXCXGXG motif" evidence="9">
    <location>
        <begin position="208"/>
        <end position="215"/>
    </location>
</feature>
<dbReference type="InterPro" id="IPR018253">
    <property type="entry name" value="DnaJ_domain_CS"/>
</dbReference>
<sequence length="371" mass="40517">MAEKRDYYEVLGISKGASDDEIKRAYRKMAKKYHPDVNKEPGAEEKFKEINEAYEVLSDPQKKATYDQFGHAGMDGAAGFGGGFSGFGGGGFGGFDDIFSSFFGGGFGGGGRRASNGPRKGNDRFMQMTIDFMDAIFGVNKKITIEVDEPCDHCHGTGARSQSDIQTCPTCHGSGYVVTQQRTPLGVMQSQSVCPDCHGSGKKILHTCDHCHGRGYEHKRVELDIKIPAGVQSGQQLRISGKGERGANGGPNGDLFIEVLVRRHKTFVRDGNDIRISVPISALDAILGTKIDVPTVYGDVELTIPAGTQYGQQFRLKGKGVKGARTTGDQYVEVTVEIPTKISREEKELYEKIKAKKGHESPFEKFKKAFR</sequence>
<feature type="repeat" description="CXXCXGXG motif" evidence="9">
    <location>
        <begin position="168"/>
        <end position="175"/>
    </location>
</feature>
<feature type="binding site" evidence="9">
    <location>
        <position position="208"/>
    </location>
    <ligand>
        <name>Zn(2+)</name>
        <dbReference type="ChEBI" id="CHEBI:29105"/>
        <label>1</label>
    </ligand>
</feature>
<evidence type="ECO:0000259" key="12">
    <source>
        <dbReference type="PROSITE" id="PS51188"/>
    </source>
</evidence>
<keyword evidence="2 9" id="KW-0235">DNA replication</keyword>
<keyword evidence="7 9" id="KW-0346">Stress response</keyword>
<dbReference type="InterPro" id="IPR002939">
    <property type="entry name" value="DnaJ_C"/>
</dbReference>
<gene>
    <name evidence="9 13" type="primary">dnaJ</name>
    <name evidence="13" type="ORF">NE663_04645</name>
</gene>
<dbReference type="PROSITE" id="PS51188">
    <property type="entry name" value="ZF_CR"/>
    <property type="match status" value="1"/>
</dbReference>
<comment type="domain">
    <text evidence="9">The J domain is necessary and sufficient to stimulate DnaK ATPase activity. Zinc center 1 plays an important role in the autonomous, DnaK-independent chaperone activity of DnaJ. Zinc center 2 is essential for interaction with DnaK and for DnaJ activity.</text>
</comment>
<dbReference type="PROSITE" id="PS50076">
    <property type="entry name" value="DNAJ_2"/>
    <property type="match status" value="1"/>
</dbReference>
<feature type="domain" description="J" evidence="11">
    <location>
        <begin position="6"/>
        <end position="70"/>
    </location>
</feature>
<feature type="repeat" description="CXXCXGXG motif" evidence="9">
    <location>
        <begin position="151"/>
        <end position="158"/>
    </location>
</feature>
<keyword evidence="6 9" id="KW-0862">Zinc</keyword>
<organism evidence="13 14">
    <name type="scientific">Massilicoli timonensis</name>
    <dbReference type="NCBI Taxonomy" id="2015901"/>
    <lineage>
        <taxon>Bacteria</taxon>
        <taxon>Bacillati</taxon>
        <taxon>Bacillota</taxon>
        <taxon>Erysipelotrichia</taxon>
        <taxon>Erysipelotrichales</taxon>
        <taxon>Erysipelotrichaceae</taxon>
        <taxon>Massilicoli</taxon>
    </lineage>
</organism>
<dbReference type="InterPro" id="IPR036410">
    <property type="entry name" value="HSP_DnaJ_Cys-rich_dom_sf"/>
</dbReference>
<dbReference type="PANTHER" id="PTHR43096:SF48">
    <property type="entry name" value="CHAPERONE PROTEIN DNAJ"/>
    <property type="match status" value="1"/>
</dbReference>